<feature type="transmembrane region" description="Helical" evidence="5">
    <location>
        <begin position="348"/>
        <end position="366"/>
    </location>
</feature>
<dbReference type="GO" id="GO:0016020">
    <property type="term" value="C:membrane"/>
    <property type="evidence" value="ECO:0007669"/>
    <property type="project" value="UniProtKB-SubCell"/>
</dbReference>
<proteinExistence type="predicted"/>
<dbReference type="EMBL" id="MIPY01000020">
    <property type="protein sequence ID" value="OES30183.1"/>
    <property type="molecule type" value="Genomic_DNA"/>
</dbReference>
<evidence type="ECO:0000256" key="4">
    <source>
        <dbReference type="ARBA" id="ARBA00023136"/>
    </source>
</evidence>
<evidence type="ECO:0000313" key="9">
    <source>
        <dbReference type="Proteomes" id="UP000095392"/>
    </source>
</evidence>
<dbReference type="RefSeq" id="WP_069944657.1">
    <property type="nucleotide sequence ID" value="NZ_JAYMED010000020.1"/>
</dbReference>
<name>A0AB36FP84_ALTMA</name>
<dbReference type="Pfam" id="PF19358">
    <property type="entry name" value="DUF5935"/>
    <property type="match status" value="1"/>
</dbReference>
<evidence type="ECO:0000256" key="3">
    <source>
        <dbReference type="ARBA" id="ARBA00022989"/>
    </source>
</evidence>
<dbReference type="PANTHER" id="PTHR37422">
    <property type="entry name" value="TEICHURONIC ACID BIOSYNTHESIS PROTEIN TUAE"/>
    <property type="match status" value="1"/>
</dbReference>
<keyword evidence="4 5" id="KW-0472">Membrane</keyword>
<dbReference type="Pfam" id="PF04932">
    <property type="entry name" value="Wzy_C"/>
    <property type="match status" value="1"/>
</dbReference>
<feature type="transmembrane region" description="Helical" evidence="5">
    <location>
        <begin position="44"/>
        <end position="64"/>
    </location>
</feature>
<evidence type="ECO:0000313" key="8">
    <source>
        <dbReference type="EMBL" id="OES30183.1"/>
    </source>
</evidence>
<feature type="transmembrane region" description="Helical" evidence="5">
    <location>
        <begin position="387"/>
        <end position="410"/>
    </location>
</feature>
<dbReference type="PANTHER" id="PTHR37422:SF13">
    <property type="entry name" value="LIPOPOLYSACCHARIDE BIOSYNTHESIS PROTEIN PA4999-RELATED"/>
    <property type="match status" value="1"/>
</dbReference>
<comment type="caution">
    <text evidence="8">The sequence shown here is derived from an EMBL/GenBank/DDBJ whole genome shotgun (WGS) entry which is preliminary data.</text>
</comment>
<feature type="domain" description="O-antigen ligase-related" evidence="6">
    <location>
        <begin position="210"/>
        <end position="356"/>
    </location>
</feature>
<feature type="transmembrane region" description="Helical" evidence="5">
    <location>
        <begin position="76"/>
        <end position="95"/>
    </location>
</feature>
<reference evidence="8 9" key="1">
    <citation type="submission" date="2016-09" db="EMBL/GenBank/DDBJ databases">
        <title>Draft Genome Sequence of four Alteromonas macleodii strains isolated from copper coupons and grown long-term at elevated copper levels.</title>
        <authorList>
            <person name="Cusick K."/>
            <person name="Dale J."/>
            <person name="Little B."/>
            <person name="Biffinger J."/>
        </authorList>
    </citation>
    <scope>NUCLEOTIDE SEQUENCE [LARGE SCALE GENOMIC DNA]</scope>
    <source>
        <strain evidence="8 9">KCP01</strain>
    </source>
</reference>
<keyword evidence="8" id="KW-0436">Ligase</keyword>
<comment type="subcellular location">
    <subcellularLocation>
        <location evidence="1">Membrane</location>
        <topology evidence="1">Multi-pass membrane protein</topology>
    </subcellularLocation>
</comment>
<keyword evidence="2 5" id="KW-0812">Transmembrane</keyword>
<evidence type="ECO:0000259" key="7">
    <source>
        <dbReference type="Pfam" id="PF19358"/>
    </source>
</evidence>
<dbReference type="Proteomes" id="UP000095392">
    <property type="component" value="Unassembled WGS sequence"/>
</dbReference>
<accession>A0AB36FP84</accession>
<protein>
    <submittedName>
        <fullName evidence="8">O-antigen ligase like membrane family protein</fullName>
    </submittedName>
</protein>
<feature type="transmembrane region" description="Helical" evidence="5">
    <location>
        <begin position="130"/>
        <end position="148"/>
    </location>
</feature>
<sequence length="432" mass="48098">MITDIFYSFIIITFIVFGFSRPYVALAAVLWIDTVKPQNTSFSFLSGKPLSLILTAFFLLTLLVNAKKLRKVNNGAFYVLFFGFMLWITLSHLNAEFPLYSAIKYDTAIKTLFILFFIPFTISTKKDFDFVLSILYAASSLFITIGGIKSAMGGGGYGISLIGLQGSGFMYSEGSMLATLAVCLIPLSLYLAHYSFLSNKKIFRYYCYLVVFCALTTQVGTQARTGVVVLGVYVLLHLYYTKKKLKGVAFLMVLAVIGSQFVTDGWLKRMETIDQGTTTEKSAVGRIVVWRWAFDYVADRPILGGGFYAYLANAGKLDQYGQEGEVVISQGGAKAYHNIYIEVLAETGYGGLLIFLGIIVHTLLLNSKKPNPNDPWSTESSKAIKTFTLLYCAGGMFINVAFYPWIYILYTLSVAKNSISSKQVNEEKESRY</sequence>
<gene>
    <name evidence="8" type="ORF">BFV95_2880</name>
</gene>
<feature type="transmembrane region" description="Helical" evidence="5">
    <location>
        <begin position="7"/>
        <end position="32"/>
    </location>
</feature>
<feature type="domain" description="DUF5935" evidence="7">
    <location>
        <begin position="2"/>
        <end position="195"/>
    </location>
</feature>
<dbReference type="InterPro" id="IPR045979">
    <property type="entry name" value="DUF5935"/>
</dbReference>
<dbReference type="GO" id="GO:0016874">
    <property type="term" value="F:ligase activity"/>
    <property type="evidence" value="ECO:0007669"/>
    <property type="project" value="UniProtKB-KW"/>
</dbReference>
<keyword evidence="3 5" id="KW-1133">Transmembrane helix</keyword>
<evidence type="ECO:0000256" key="5">
    <source>
        <dbReference type="SAM" id="Phobius"/>
    </source>
</evidence>
<feature type="transmembrane region" description="Helical" evidence="5">
    <location>
        <begin position="168"/>
        <end position="191"/>
    </location>
</feature>
<organism evidence="8 9">
    <name type="scientific">Alteromonas macleodii</name>
    <name type="common">Pseudoalteromonas macleodii</name>
    <dbReference type="NCBI Taxonomy" id="28108"/>
    <lineage>
        <taxon>Bacteria</taxon>
        <taxon>Pseudomonadati</taxon>
        <taxon>Pseudomonadota</taxon>
        <taxon>Gammaproteobacteria</taxon>
        <taxon>Alteromonadales</taxon>
        <taxon>Alteromonadaceae</taxon>
        <taxon>Alteromonas/Salinimonas group</taxon>
        <taxon>Alteromonas</taxon>
    </lineage>
</organism>
<evidence type="ECO:0000259" key="6">
    <source>
        <dbReference type="Pfam" id="PF04932"/>
    </source>
</evidence>
<feature type="transmembrane region" description="Helical" evidence="5">
    <location>
        <begin position="248"/>
        <end position="267"/>
    </location>
</feature>
<evidence type="ECO:0000256" key="1">
    <source>
        <dbReference type="ARBA" id="ARBA00004141"/>
    </source>
</evidence>
<dbReference type="InterPro" id="IPR007016">
    <property type="entry name" value="O-antigen_ligase-rel_domated"/>
</dbReference>
<dbReference type="InterPro" id="IPR051533">
    <property type="entry name" value="WaaL-like"/>
</dbReference>
<evidence type="ECO:0000256" key="2">
    <source>
        <dbReference type="ARBA" id="ARBA00022692"/>
    </source>
</evidence>
<dbReference type="AlphaFoldDB" id="A0AB36FP84"/>
<feature type="transmembrane region" description="Helical" evidence="5">
    <location>
        <begin position="203"/>
        <end position="219"/>
    </location>
</feature>
<keyword evidence="9" id="KW-1185">Reference proteome</keyword>
<feature type="transmembrane region" description="Helical" evidence="5">
    <location>
        <begin position="107"/>
        <end position="123"/>
    </location>
</feature>
<feature type="transmembrane region" description="Helical" evidence="5">
    <location>
        <begin position="225"/>
        <end position="241"/>
    </location>
</feature>